<name>A0ABW9KNH8_9BACT</name>
<reference evidence="1 2" key="1">
    <citation type="submission" date="2024-12" db="EMBL/GenBank/DDBJ databases">
        <authorList>
            <person name="Lee Y."/>
        </authorList>
    </citation>
    <scope>NUCLEOTIDE SEQUENCE [LARGE SCALE GENOMIC DNA]</scope>
    <source>
        <strain evidence="1 2">03SUJ4</strain>
    </source>
</reference>
<dbReference type="Gene3D" id="3.30.70.100">
    <property type="match status" value="1"/>
</dbReference>
<comment type="caution">
    <text evidence="1">The sequence shown here is derived from an EMBL/GenBank/DDBJ whole genome shotgun (WGS) entry which is preliminary data.</text>
</comment>
<keyword evidence="2" id="KW-1185">Reference proteome</keyword>
<evidence type="ECO:0000313" key="1">
    <source>
        <dbReference type="EMBL" id="MFN2977132.1"/>
    </source>
</evidence>
<dbReference type="Proteomes" id="UP001634747">
    <property type="component" value="Unassembled WGS sequence"/>
</dbReference>
<dbReference type="PANTHER" id="PTHR43239">
    <property type="entry name" value="UPF0734 PROTEIN DDB_G0273871/DDB_G0273177"/>
    <property type="match status" value="1"/>
</dbReference>
<protein>
    <submittedName>
        <fullName evidence="1">L-rhamnose mutarotase</fullName>
    </submittedName>
</protein>
<dbReference type="Pfam" id="PF05336">
    <property type="entry name" value="rhaM"/>
    <property type="match status" value="1"/>
</dbReference>
<dbReference type="PANTHER" id="PTHR43239:SF1">
    <property type="entry name" value="UPF0734 PROTEIN DDB_G0273871_DDB_G0273177"/>
    <property type="match status" value="1"/>
</dbReference>
<organism evidence="1 2">
    <name type="scientific">Terriglobus aquaticus</name>
    <dbReference type="NCBI Taxonomy" id="940139"/>
    <lineage>
        <taxon>Bacteria</taxon>
        <taxon>Pseudomonadati</taxon>
        <taxon>Acidobacteriota</taxon>
        <taxon>Terriglobia</taxon>
        <taxon>Terriglobales</taxon>
        <taxon>Acidobacteriaceae</taxon>
        <taxon>Terriglobus</taxon>
    </lineage>
</organism>
<evidence type="ECO:0000313" key="2">
    <source>
        <dbReference type="Proteomes" id="UP001634747"/>
    </source>
</evidence>
<proteinExistence type="predicted"/>
<dbReference type="InterPro" id="IPR011008">
    <property type="entry name" value="Dimeric_a/b-barrel"/>
</dbReference>
<dbReference type="RefSeq" id="WP_263414696.1">
    <property type="nucleotide sequence ID" value="NZ_BAABBH010000001.1"/>
</dbReference>
<sequence>MQRFVLTLQLRPDPALAEEYVQRHREVWPGVLESLRASGIVRSEIFRNGYQLFMVLDTTDDFSFERKAAMDQANPTVMQWEKEMAKFQQVDDADTDASKRWVLLESVFQFNA</sequence>
<dbReference type="InterPro" id="IPR008000">
    <property type="entry name" value="Rham/fucose_mutarotase"/>
</dbReference>
<gene>
    <name evidence="1" type="ORF">ACK2TP_15270</name>
</gene>
<dbReference type="SUPFAM" id="SSF54909">
    <property type="entry name" value="Dimeric alpha+beta barrel"/>
    <property type="match status" value="1"/>
</dbReference>
<accession>A0ABW9KNH8</accession>
<dbReference type="EMBL" id="JBJYXY010000001">
    <property type="protein sequence ID" value="MFN2977132.1"/>
    <property type="molecule type" value="Genomic_DNA"/>
</dbReference>
<dbReference type="InterPro" id="IPR052996">
    <property type="entry name" value="Carb_Metab_Mutarotase"/>
</dbReference>